<feature type="domain" description="Dehydrogenase E1 component" evidence="4">
    <location>
        <begin position="2"/>
        <end position="161"/>
    </location>
</feature>
<dbReference type="EMBL" id="LAZR01003203">
    <property type="protein sequence ID" value="KKN20840.1"/>
    <property type="molecule type" value="Genomic_DNA"/>
</dbReference>
<dbReference type="AlphaFoldDB" id="A0A0F9NMY9"/>
<evidence type="ECO:0000256" key="2">
    <source>
        <dbReference type="ARBA" id="ARBA00023002"/>
    </source>
</evidence>
<sequence length="183" mass="20778">MDTKTLIDFEEGIKTAYIGGKIHSPVHLSKGNEEQLISIFRNIHPDDWVFSTHRSHYHALLKGMGVEWLRAEILDNRSMHINSKEHKFFTSSIVGGCLPIALGVALGLKRRNAPNKVWVFIGDMGAETGVFHECVKYANGHELPIKFVVEDNGFSVNTPTKDVWRYSYERGFPHHGCGQWVNF</sequence>
<evidence type="ECO:0000313" key="5">
    <source>
        <dbReference type="EMBL" id="KKN20840.1"/>
    </source>
</evidence>
<comment type="cofactor">
    <cofactor evidence="1">
        <name>thiamine diphosphate</name>
        <dbReference type="ChEBI" id="CHEBI:58937"/>
    </cofactor>
</comment>
<dbReference type="InterPro" id="IPR001017">
    <property type="entry name" value="DH_E1"/>
</dbReference>
<dbReference type="PANTHER" id="PTHR11516">
    <property type="entry name" value="PYRUVATE DEHYDROGENASE E1 COMPONENT, ALPHA SUBUNIT BACTERIAL AND ORGANELLAR"/>
    <property type="match status" value="1"/>
</dbReference>
<proteinExistence type="predicted"/>
<keyword evidence="2" id="KW-0560">Oxidoreductase</keyword>
<keyword evidence="3" id="KW-0786">Thiamine pyrophosphate</keyword>
<evidence type="ECO:0000256" key="1">
    <source>
        <dbReference type="ARBA" id="ARBA00001964"/>
    </source>
</evidence>
<reference evidence="5" key="1">
    <citation type="journal article" date="2015" name="Nature">
        <title>Complex archaea that bridge the gap between prokaryotes and eukaryotes.</title>
        <authorList>
            <person name="Spang A."/>
            <person name="Saw J.H."/>
            <person name="Jorgensen S.L."/>
            <person name="Zaremba-Niedzwiedzka K."/>
            <person name="Martijn J."/>
            <person name="Lind A.E."/>
            <person name="van Eijk R."/>
            <person name="Schleper C."/>
            <person name="Guy L."/>
            <person name="Ettema T.J."/>
        </authorList>
    </citation>
    <scope>NUCLEOTIDE SEQUENCE</scope>
</reference>
<accession>A0A0F9NMY9</accession>
<dbReference type="Gene3D" id="3.40.50.970">
    <property type="match status" value="1"/>
</dbReference>
<organism evidence="5">
    <name type="scientific">marine sediment metagenome</name>
    <dbReference type="NCBI Taxonomy" id="412755"/>
    <lineage>
        <taxon>unclassified sequences</taxon>
        <taxon>metagenomes</taxon>
        <taxon>ecological metagenomes</taxon>
    </lineage>
</organism>
<dbReference type="GO" id="GO:0004739">
    <property type="term" value="F:pyruvate dehydrogenase (acetyl-transferring) activity"/>
    <property type="evidence" value="ECO:0007669"/>
    <property type="project" value="TreeGrafter"/>
</dbReference>
<dbReference type="InterPro" id="IPR050642">
    <property type="entry name" value="PDH_E1_Alpha_Subunit"/>
</dbReference>
<dbReference type="SUPFAM" id="SSF52518">
    <property type="entry name" value="Thiamin diphosphate-binding fold (THDP-binding)"/>
    <property type="match status" value="1"/>
</dbReference>
<dbReference type="GO" id="GO:0006086">
    <property type="term" value="P:pyruvate decarboxylation to acetyl-CoA"/>
    <property type="evidence" value="ECO:0007669"/>
    <property type="project" value="TreeGrafter"/>
</dbReference>
<comment type="caution">
    <text evidence="5">The sequence shown here is derived from an EMBL/GenBank/DDBJ whole genome shotgun (WGS) entry which is preliminary data.</text>
</comment>
<dbReference type="Pfam" id="PF00676">
    <property type="entry name" value="E1_dh"/>
    <property type="match status" value="1"/>
</dbReference>
<evidence type="ECO:0000256" key="3">
    <source>
        <dbReference type="ARBA" id="ARBA00023052"/>
    </source>
</evidence>
<protein>
    <recommendedName>
        <fullName evidence="4">Dehydrogenase E1 component domain-containing protein</fullName>
    </recommendedName>
</protein>
<dbReference type="PANTHER" id="PTHR11516:SF60">
    <property type="entry name" value="PYRUVATE DEHYDROGENASE E1 COMPONENT SUBUNIT ALPHA"/>
    <property type="match status" value="1"/>
</dbReference>
<evidence type="ECO:0000259" key="4">
    <source>
        <dbReference type="Pfam" id="PF00676"/>
    </source>
</evidence>
<name>A0A0F9NMY9_9ZZZZ</name>
<dbReference type="InterPro" id="IPR029061">
    <property type="entry name" value="THDP-binding"/>
</dbReference>
<gene>
    <name evidence="5" type="ORF">LCGC14_0931440</name>
</gene>